<reference evidence="3" key="1">
    <citation type="submission" date="2015-09" db="EMBL/GenBank/DDBJ databases">
        <authorList>
            <consortium name="Pathogen Informatics"/>
        </authorList>
    </citation>
    <scope>NUCLEOTIDE SEQUENCE [LARGE SCALE GENOMIC DNA]</scope>
    <source>
        <strain evidence="3">Lake Konstanz</strain>
    </source>
</reference>
<accession>A0A0S4J1L6</accession>
<feature type="compositionally biased region" description="Gly residues" evidence="1">
    <location>
        <begin position="1880"/>
        <end position="1891"/>
    </location>
</feature>
<gene>
    <name evidence="2" type="ORF">BSAL_86515</name>
</gene>
<dbReference type="EMBL" id="CYKH01001060">
    <property type="protein sequence ID" value="CUG81085.1"/>
    <property type="molecule type" value="Genomic_DNA"/>
</dbReference>
<evidence type="ECO:0000313" key="2">
    <source>
        <dbReference type="EMBL" id="CUG81085.1"/>
    </source>
</evidence>
<evidence type="ECO:0000313" key="3">
    <source>
        <dbReference type="Proteomes" id="UP000051952"/>
    </source>
</evidence>
<name>A0A0S4J1L6_BODSA</name>
<feature type="compositionally biased region" description="Gly residues" evidence="1">
    <location>
        <begin position="1854"/>
        <end position="1869"/>
    </location>
</feature>
<sequence>MGSPGSTMSGHIGGGGGAEGEAAHRAVKLPSSIPEQQRGERPYYHECYFKYCTAILAMRESSMVIEDFVNGSAAFYGKVSELHAASPIVAPPEEGTPPFGLTFSWNALLQEDAVTPPRLLRNASQWDARGHLAKRFQESIAGTCEQAVFAAQRLFRGRCETPADLIPIDNSTSFLSTTFGAFIHVWHSTTEAKKYLQSQQIVGQAIAALRLPTLAVPISVLFTIHTITVTATTLMPVAMPPKGVKVTLDGPQLQRQLKQLEWYCRARCPFTAFPGSDGRWYIAETLGVLRAESESQGETNNIARASLFDTFPNMDDFPDTLRKASRRLIDAAVQGILEGVNAQATAAGGIAGVKIHDYCGSACGTQGVPRSGPGGIAGVKIHDIVAARVVPKACHAVGVKMSYLYEVLEHPKLSMGVDASGNPPSPIVIAAREGVLAEMVCRTFKEMIRAEVASIKTIPHAEAPTAAVSQFIVEVANRCVFNLLTKEDQWAPHVLAVLRIKFTTPEQFTISQGAVTKRCILGYLTSRMGLVFEGGRYCRTSRVSGFTSVVAPTPEALYLHRSSSAQAVASAQAEWKKIQGISNPDLMLACARRQLHVFALCGMFEEIEQCMTTLEARMEERSLELSSRGDMQFACLQALRELLPHPKAAIMIRRMCTEYMKKYSKSFSSKDTDLPIAILRLQSIIEVLPLLVAQDACSSLMVSTLTTVHSMDVVSNGPGQSVDEECADARVAALELLRRIVITDVTASSSESRWVYPLLLSDSLLTLLCDALDQLYTREGHAGTCAEVVSIIMQGTTSRTRYEWICRRLLRCVVRSLEQERFSTVLPANHKLLYFNTAQQLFQLHVTVHSETALPTFIALLSYAAFQGYVEKGSLSLRQSVDVDNYVKTMYPVLSAFVEDHRPLPPPDEQPQHDVWIRLKSEACLTSLAAMIIVMMDITQWAMVKKLVAYSHHVLCEGRVDGYARLVQPAHICLEEVAHTMRAALNAVAQFQFHAKRSIDAKKEDRQRALEARNKRESNGFTKNGMAGRTQGPLALILHAAKEVHEVCTRTDNRCTPNIRPVTSFSTTTLTGLRTLLACAPPKSFASLSHIVVQSGYFPPFKFNTMPFAYGHRHVVVVPDTQCVGLYWSKLWLAPAGKYFESNVPLYAKIAAQYIYSQLRFTHLFFSVVGFGMAGPIADCLIQLIPASDAQILITLGSPATYSNPKGTAVPCATIHAVLEEDLCPHLIGCGPLPHLRSRFMGRMEGLGAILPLAPSKRQLQSVALYSRYHNVVDSVVTVFRGNGSSVDLVRNDVFSKQLDLRKQFVGVSPQHYLEAIIAFSKTQQGQELLRSEGGLISPTRSFFSVAMAVGDKQQQRLNTAIVSSHRPWYPPEVSVLVQELSADGTPSDKLRSSLKIPNSVEPNVLHHELMTLTYPKVVQRILKGVLILNDEYGFDSDGQTNAAAVERILKCRTMEQLVYVLQSYVGASWYPDYFAMQLCEWSGVEQGLNRQALNRVLVESLIAKHSFLFTMCPDTSKSSENGTVVDKLTKHLSEDAKATFAGPMGYHVGWSVALCHTLPSVSTQGIINALQSASCHSNGISDVHPRTGKNLMTPAVRFTYTPPPSKVGGGGKTLPHTTSNVAGGGGGQSSNGAGRNGGGGPVNWVFVQMNLLDVAFDGSNAAQSLMRCAEQCIWVAHDEYSFQHLVDTVDLSSSDSLRQYLIYCPKGSGSAEGEEGESPTTADAPSLAAAAAAVVAAAPLPLGGHHHQKHPAGGAAPAVTASSPLAMKMKAFADSRSIPFLEFYPKQPDSASTLLAMLMKEVSSFVRVPINPSVLPRNIHTGGLYTHDDDEIGRVIRKGMSHFIKPSTPPGNRGNGERGGGGGGGGGPTVLSLQPKEGAQGGGAVRSGRR</sequence>
<feature type="compositionally biased region" description="Gly residues" evidence="1">
    <location>
        <begin position="1623"/>
        <end position="1638"/>
    </location>
</feature>
<feature type="region of interest" description="Disordered" evidence="1">
    <location>
        <begin position="1"/>
        <end position="24"/>
    </location>
</feature>
<keyword evidence="3" id="KW-1185">Reference proteome</keyword>
<feature type="region of interest" description="Disordered" evidence="1">
    <location>
        <begin position="1843"/>
        <end position="1891"/>
    </location>
</feature>
<dbReference type="VEuPathDB" id="TriTrypDB:BSAL_86520"/>
<organism evidence="2 3">
    <name type="scientific">Bodo saltans</name>
    <name type="common">Flagellated protozoan</name>
    <dbReference type="NCBI Taxonomy" id="75058"/>
    <lineage>
        <taxon>Eukaryota</taxon>
        <taxon>Discoba</taxon>
        <taxon>Euglenozoa</taxon>
        <taxon>Kinetoplastea</taxon>
        <taxon>Metakinetoplastina</taxon>
        <taxon>Eubodonida</taxon>
        <taxon>Bodonidae</taxon>
        <taxon>Bodo</taxon>
    </lineage>
</organism>
<proteinExistence type="predicted"/>
<evidence type="ECO:0000256" key="1">
    <source>
        <dbReference type="SAM" id="MobiDB-lite"/>
    </source>
</evidence>
<dbReference type="Proteomes" id="UP000051952">
    <property type="component" value="Unassembled WGS sequence"/>
</dbReference>
<protein>
    <submittedName>
        <fullName evidence="2">Uncharacterized protein</fullName>
    </submittedName>
</protein>
<feature type="region of interest" description="Disordered" evidence="1">
    <location>
        <begin position="1605"/>
        <end position="1638"/>
    </location>
</feature>